<dbReference type="Ensembl" id="ENSPLOT00000016136.1">
    <property type="protein sequence ID" value="ENSPLOP00000014560.1"/>
    <property type="gene ID" value="ENSPLOG00000010677.1"/>
</dbReference>
<dbReference type="AlphaFoldDB" id="A0A8C8X5R5"/>
<reference evidence="2" key="1">
    <citation type="journal article" date="2019" name="bioRxiv">
        <title>Long live the king: chromosome-level assembly of the lion (Panthera leo) using linked-read, Hi-C, and long read data.</title>
        <authorList>
            <person name="Armstrong E.E."/>
            <person name="Taylor R.W."/>
            <person name="Miller D.E."/>
            <person name="Kaelin C."/>
            <person name="Barsh G."/>
            <person name="Hadly E.A."/>
            <person name="Petrov D."/>
        </authorList>
    </citation>
    <scope>NUCLEOTIDE SEQUENCE [LARGE SCALE GENOMIC DNA]</scope>
</reference>
<keyword evidence="3" id="KW-1185">Reference proteome</keyword>
<evidence type="ECO:0000256" key="1">
    <source>
        <dbReference type="SAM" id="Phobius"/>
    </source>
</evidence>
<protein>
    <submittedName>
        <fullName evidence="2">Uncharacterized protein</fullName>
    </submittedName>
</protein>
<keyword evidence="1" id="KW-1133">Transmembrane helix</keyword>
<feature type="transmembrane region" description="Helical" evidence="1">
    <location>
        <begin position="35"/>
        <end position="57"/>
    </location>
</feature>
<reference evidence="2" key="3">
    <citation type="submission" date="2025-09" db="UniProtKB">
        <authorList>
            <consortium name="Ensembl"/>
        </authorList>
    </citation>
    <scope>IDENTIFICATION</scope>
</reference>
<name>A0A8C8X5R5_PANLE</name>
<sequence>MEGILRNQTPFPKCTCGEWHLAVPRAVFTRTAKGLTFFVLTLLFMGYILGSEFQLYLTKLDNKLENLKSLLEKKKAKEHHQE</sequence>
<dbReference type="Proteomes" id="UP000694399">
    <property type="component" value="Chromosome C2"/>
</dbReference>
<reference evidence="2" key="2">
    <citation type="submission" date="2025-08" db="UniProtKB">
        <authorList>
            <consortium name="Ensembl"/>
        </authorList>
    </citation>
    <scope>IDENTIFICATION</scope>
</reference>
<evidence type="ECO:0000313" key="2">
    <source>
        <dbReference type="Ensembl" id="ENSPLOP00000014560.1"/>
    </source>
</evidence>
<keyword evidence="1" id="KW-0472">Membrane</keyword>
<keyword evidence="1" id="KW-0812">Transmembrane</keyword>
<accession>A0A8C8X5R5</accession>
<organism evidence="2 3">
    <name type="scientific">Panthera leo</name>
    <name type="common">Lion</name>
    <dbReference type="NCBI Taxonomy" id="9689"/>
    <lineage>
        <taxon>Eukaryota</taxon>
        <taxon>Metazoa</taxon>
        <taxon>Chordata</taxon>
        <taxon>Craniata</taxon>
        <taxon>Vertebrata</taxon>
        <taxon>Euteleostomi</taxon>
        <taxon>Mammalia</taxon>
        <taxon>Eutheria</taxon>
        <taxon>Laurasiatheria</taxon>
        <taxon>Carnivora</taxon>
        <taxon>Feliformia</taxon>
        <taxon>Felidae</taxon>
        <taxon>Pantherinae</taxon>
        <taxon>Panthera</taxon>
    </lineage>
</organism>
<evidence type="ECO:0000313" key="3">
    <source>
        <dbReference type="Proteomes" id="UP000694399"/>
    </source>
</evidence>
<proteinExistence type="predicted"/>